<name>A0A4C2AFR5_EUMVA</name>
<accession>A0A4C2AFR5</accession>
<feature type="transmembrane region" description="Helical" evidence="1">
    <location>
        <begin position="12"/>
        <end position="32"/>
    </location>
</feature>
<dbReference type="EMBL" id="BGZK01003172">
    <property type="protein sequence ID" value="GBP98582.1"/>
    <property type="molecule type" value="Genomic_DNA"/>
</dbReference>
<evidence type="ECO:0000313" key="3">
    <source>
        <dbReference type="Proteomes" id="UP000299102"/>
    </source>
</evidence>
<keyword evidence="3" id="KW-1185">Reference proteome</keyword>
<protein>
    <submittedName>
        <fullName evidence="2">Uncharacterized protein</fullName>
    </submittedName>
</protein>
<organism evidence="2 3">
    <name type="scientific">Eumeta variegata</name>
    <name type="common">Bagworm moth</name>
    <name type="synonym">Eumeta japonica</name>
    <dbReference type="NCBI Taxonomy" id="151549"/>
    <lineage>
        <taxon>Eukaryota</taxon>
        <taxon>Metazoa</taxon>
        <taxon>Ecdysozoa</taxon>
        <taxon>Arthropoda</taxon>
        <taxon>Hexapoda</taxon>
        <taxon>Insecta</taxon>
        <taxon>Pterygota</taxon>
        <taxon>Neoptera</taxon>
        <taxon>Endopterygota</taxon>
        <taxon>Lepidoptera</taxon>
        <taxon>Glossata</taxon>
        <taxon>Ditrysia</taxon>
        <taxon>Tineoidea</taxon>
        <taxon>Psychidae</taxon>
        <taxon>Oiketicinae</taxon>
        <taxon>Eumeta</taxon>
    </lineage>
</organism>
<feature type="transmembrane region" description="Helical" evidence="1">
    <location>
        <begin position="52"/>
        <end position="76"/>
    </location>
</feature>
<dbReference type="AlphaFoldDB" id="A0A4C2AFR5"/>
<keyword evidence="1" id="KW-1133">Transmembrane helix</keyword>
<dbReference type="Proteomes" id="UP000299102">
    <property type="component" value="Unassembled WGS sequence"/>
</dbReference>
<keyword evidence="1" id="KW-0812">Transmembrane</keyword>
<keyword evidence="1" id="KW-0472">Membrane</keyword>
<evidence type="ECO:0000313" key="2">
    <source>
        <dbReference type="EMBL" id="GBP98582.1"/>
    </source>
</evidence>
<proteinExistence type="predicted"/>
<comment type="caution">
    <text evidence="2">The sequence shown here is derived from an EMBL/GenBank/DDBJ whole genome shotgun (WGS) entry which is preliminary data.</text>
</comment>
<sequence length="82" mass="8874">MLLVLALWGVEVLPLLLRVLLHLLLPLQWLLLSWDSLALDLDLLEEDAGKGYFGFAVLAFVAFAAAVAVVFVQLVLAGDGTL</sequence>
<reference evidence="2 3" key="1">
    <citation type="journal article" date="2019" name="Commun. Biol.">
        <title>The bagworm genome reveals a unique fibroin gene that provides high tensile strength.</title>
        <authorList>
            <person name="Kono N."/>
            <person name="Nakamura H."/>
            <person name="Ohtoshi R."/>
            <person name="Tomita M."/>
            <person name="Numata K."/>
            <person name="Arakawa K."/>
        </authorList>
    </citation>
    <scope>NUCLEOTIDE SEQUENCE [LARGE SCALE GENOMIC DNA]</scope>
</reference>
<evidence type="ECO:0000256" key="1">
    <source>
        <dbReference type="SAM" id="Phobius"/>
    </source>
</evidence>
<gene>
    <name evidence="2" type="ORF">EVAR_67070_1</name>
</gene>